<dbReference type="AlphaFoldDB" id="A0A2N3IH34"/>
<dbReference type="SUPFAM" id="SSF51445">
    <property type="entry name" value="(Trans)glycosidases"/>
    <property type="match status" value="1"/>
</dbReference>
<feature type="active site" description="Nucleophile" evidence="5 8">
    <location>
        <position position="286"/>
    </location>
</feature>
<comment type="catalytic activity">
    <reaction evidence="4">
        <text>Random hydrolysis of (1-&gt;4)-beta-D-mannosidic linkages in mannans, galactomannans and glucomannans.</text>
        <dbReference type="EC" id="3.2.1.78"/>
    </reaction>
</comment>
<comment type="similarity">
    <text evidence="1 4 8">Belongs to the glycosyl hydrolase 26 family.</text>
</comment>
<evidence type="ECO:0000256" key="7">
    <source>
        <dbReference type="PIRSR" id="PIRSR018168-3"/>
    </source>
</evidence>
<dbReference type="InterPro" id="IPR017853">
    <property type="entry name" value="GH"/>
</dbReference>
<proteinExistence type="inferred from homology"/>
<dbReference type="GO" id="GO:0016985">
    <property type="term" value="F:mannan endo-1,4-beta-mannosidase activity"/>
    <property type="evidence" value="ECO:0007669"/>
    <property type="project" value="UniProtKB-UniRule"/>
</dbReference>
<feature type="binding site" evidence="6">
    <location>
        <position position="185"/>
    </location>
    <ligand>
        <name>substrate</name>
    </ligand>
</feature>
<name>A0A2N3IH34_9BACT</name>
<dbReference type="PRINTS" id="PR00739">
    <property type="entry name" value="GLHYDRLASE26"/>
</dbReference>
<dbReference type="InterPro" id="IPR016714">
    <property type="entry name" value="MANB/E"/>
</dbReference>
<dbReference type="Proteomes" id="UP000233618">
    <property type="component" value="Unassembled WGS sequence"/>
</dbReference>
<dbReference type="Pfam" id="PF02156">
    <property type="entry name" value="Glyco_hydro_26"/>
    <property type="match status" value="1"/>
</dbReference>
<keyword evidence="2 4" id="KW-0378">Hydrolase</keyword>
<dbReference type="InterPro" id="IPR022790">
    <property type="entry name" value="GH26_dom"/>
</dbReference>
<dbReference type="PANTHER" id="PTHR40079:SF4">
    <property type="entry name" value="GH26 DOMAIN-CONTAINING PROTEIN-RELATED"/>
    <property type="match status" value="1"/>
</dbReference>
<dbReference type="PROSITE" id="PS51257">
    <property type="entry name" value="PROKAR_LIPOPROTEIN"/>
    <property type="match status" value="1"/>
</dbReference>
<comment type="subcellular location">
    <subcellularLocation>
        <location evidence="4">Secreted</location>
    </subcellularLocation>
</comment>
<evidence type="ECO:0000256" key="2">
    <source>
        <dbReference type="ARBA" id="ARBA00022801"/>
    </source>
</evidence>
<evidence type="ECO:0000313" key="10">
    <source>
        <dbReference type="EMBL" id="PKQ69601.1"/>
    </source>
</evidence>
<protein>
    <recommendedName>
        <fullName evidence="4">Mannan endo-1,4-beta-mannosidase</fullName>
        <ecNumber evidence="4">3.2.1.78</ecNumber>
    </recommendedName>
</protein>
<evidence type="ECO:0000256" key="1">
    <source>
        <dbReference type="ARBA" id="ARBA00007754"/>
    </source>
</evidence>
<dbReference type="RefSeq" id="WP_101308026.1">
    <property type="nucleotide sequence ID" value="NZ_MVDE01000001.1"/>
</dbReference>
<dbReference type="PROSITE" id="PS51764">
    <property type="entry name" value="GH26"/>
    <property type="match status" value="1"/>
</dbReference>
<dbReference type="PIRSF" id="PIRSF018168">
    <property type="entry name" value="Mannan-1_4-beta-mannosidase"/>
    <property type="match status" value="1"/>
</dbReference>
<evidence type="ECO:0000256" key="3">
    <source>
        <dbReference type="ARBA" id="ARBA00023295"/>
    </source>
</evidence>
<dbReference type="EMBL" id="MVDE01000001">
    <property type="protein sequence ID" value="PKQ69601.1"/>
    <property type="molecule type" value="Genomic_DNA"/>
</dbReference>
<feature type="binding site" evidence="6">
    <location>
        <position position="252"/>
    </location>
    <ligand>
        <name>substrate</name>
    </ligand>
</feature>
<dbReference type="Gene3D" id="3.20.20.80">
    <property type="entry name" value="Glycosidases"/>
    <property type="match status" value="1"/>
</dbReference>
<dbReference type="EC" id="3.2.1.78" evidence="4"/>
<keyword evidence="4" id="KW-0964">Secreted</keyword>
<evidence type="ECO:0000259" key="9">
    <source>
        <dbReference type="PROSITE" id="PS51764"/>
    </source>
</evidence>
<dbReference type="PANTHER" id="PTHR40079">
    <property type="entry name" value="MANNAN ENDO-1,4-BETA-MANNOSIDASE E-RELATED"/>
    <property type="match status" value="1"/>
</dbReference>
<dbReference type="GO" id="GO:0006080">
    <property type="term" value="P:substituted mannan metabolic process"/>
    <property type="evidence" value="ECO:0007669"/>
    <property type="project" value="UniProtKB-UniRule"/>
</dbReference>
<keyword evidence="11" id="KW-1185">Reference proteome</keyword>
<feature type="site" description="Plays an important role in maintaining the position of the catalytic nucleophile" evidence="7">
    <location>
        <position position="179"/>
    </location>
</feature>
<dbReference type="GO" id="GO:0005576">
    <property type="term" value="C:extracellular region"/>
    <property type="evidence" value="ECO:0007669"/>
    <property type="project" value="UniProtKB-SubCell"/>
</dbReference>
<dbReference type="InterPro" id="IPR000805">
    <property type="entry name" value="Glyco_hydro_26"/>
</dbReference>
<feature type="domain" description="GH26" evidence="9">
    <location>
        <begin position="25"/>
        <end position="355"/>
    </location>
</feature>
<feature type="binding site" evidence="6">
    <location>
        <position position="118"/>
    </location>
    <ligand>
        <name>substrate</name>
    </ligand>
</feature>
<evidence type="ECO:0000256" key="8">
    <source>
        <dbReference type="PROSITE-ProRule" id="PRU01100"/>
    </source>
</evidence>
<evidence type="ECO:0000256" key="6">
    <source>
        <dbReference type="PIRSR" id="PIRSR018168-2"/>
    </source>
</evidence>
<evidence type="ECO:0000256" key="5">
    <source>
        <dbReference type="PIRSR" id="PIRSR018168-1"/>
    </source>
</evidence>
<keyword evidence="3 4" id="KW-0326">Glycosidase</keyword>
<evidence type="ECO:0000313" key="11">
    <source>
        <dbReference type="Proteomes" id="UP000233618"/>
    </source>
</evidence>
<evidence type="ECO:0000256" key="4">
    <source>
        <dbReference type="PIRNR" id="PIRNR018168"/>
    </source>
</evidence>
<gene>
    <name evidence="10" type="ORF">BZG01_00530</name>
</gene>
<comment type="caution">
    <text evidence="10">The sequence shown here is derived from an EMBL/GenBank/DDBJ whole genome shotgun (WGS) entry which is preliminary data.</text>
</comment>
<reference evidence="10 11" key="1">
    <citation type="journal article" date="2017" name="Front. Microbiol.">
        <title>Labilibaculum manganireducens gen. nov., sp. nov. and Labilibaculum filiforme sp. nov., Novel Bacteroidetes Isolated from Subsurface Sediments of the Baltic Sea.</title>
        <authorList>
            <person name="Vandieken V."/>
            <person name="Marshall I.P."/>
            <person name="Niemann H."/>
            <person name="Engelen B."/>
            <person name="Cypionka H."/>
        </authorList>
    </citation>
    <scope>NUCLEOTIDE SEQUENCE [LARGE SCALE GENOMIC DNA]</scope>
    <source>
        <strain evidence="10 11">59.10-2M</strain>
    </source>
</reference>
<keyword evidence="4" id="KW-0119">Carbohydrate metabolism</keyword>
<feature type="active site" description="Proton donor" evidence="5 8">
    <location>
        <position position="180"/>
    </location>
</feature>
<accession>A0A2N3IH34</accession>
<sequence length="365" mass="41849">MIIPKITAVLGLSVLMACSQKPVEKITNSIAEQLKSVKGKGILFGHQDDLAYGKNWSYVDGESDVKRVAGDYPAMFGWELGGIELQRTHNLDSVPFSDMKRLAIKGYSMGGINTFSWHPFSVVNGESSWNTENDVVKHMLPNGSHHKEFLIQLDRVADFFKSLKTDDGIAMPFIFRPWHEMDGTWFWWGTKNCTAKEVKELFRFTINYLKNKKGLTQMLVAYSPDRNFTTLDEYLTWYPGDDIVDIIGMDNYYDLKIQDGEKEAVKKLHLLIAYAKEKHKLAALTETGLENVTDSLWFTKKLGKVLGDSLISKELSYVMVWRNDPKVHFFFSYENHSSATDARNFLDQPEMLLLNDFNKLKKINN</sequence>
<organism evidence="10 11">
    <name type="scientific">Labilibaculum manganireducens</name>
    <dbReference type="NCBI Taxonomy" id="1940525"/>
    <lineage>
        <taxon>Bacteria</taxon>
        <taxon>Pseudomonadati</taxon>
        <taxon>Bacteroidota</taxon>
        <taxon>Bacteroidia</taxon>
        <taxon>Marinilabiliales</taxon>
        <taxon>Marinifilaceae</taxon>
        <taxon>Labilibaculum</taxon>
    </lineage>
</organism>